<dbReference type="AlphaFoldDB" id="A0A0E9RHD8"/>
<accession>A0A0E9RHD8</accession>
<name>A0A0E9RHD8_ANGAN</name>
<reference evidence="1" key="2">
    <citation type="journal article" date="2015" name="Fish Shellfish Immunol.">
        <title>Early steps in the European eel (Anguilla anguilla)-Vibrio vulnificus interaction in the gills: Role of the RtxA13 toxin.</title>
        <authorList>
            <person name="Callol A."/>
            <person name="Pajuelo D."/>
            <person name="Ebbesson L."/>
            <person name="Teles M."/>
            <person name="MacKenzie S."/>
            <person name="Amaro C."/>
        </authorList>
    </citation>
    <scope>NUCLEOTIDE SEQUENCE</scope>
</reference>
<protein>
    <submittedName>
        <fullName evidence="1">Uncharacterized protein</fullName>
    </submittedName>
</protein>
<dbReference type="EMBL" id="GBXM01068796">
    <property type="protein sequence ID" value="JAH39781.1"/>
    <property type="molecule type" value="Transcribed_RNA"/>
</dbReference>
<dbReference type="EMBL" id="GBXM01080839">
    <property type="protein sequence ID" value="JAH27738.1"/>
    <property type="molecule type" value="Transcribed_RNA"/>
</dbReference>
<sequence>MWSGFPFFISTSSSFNVQYLIKLNSFPVSFQCIPLSVITADLHIHSLPHTRSHSFTEVPVTTQNPG</sequence>
<proteinExistence type="predicted"/>
<organism evidence="1">
    <name type="scientific">Anguilla anguilla</name>
    <name type="common">European freshwater eel</name>
    <name type="synonym">Muraena anguilla</name>
    <dbReference type="NCBI Taxonomy" id="7936"/>
    <lineage>
        <taxon>Eukaryota</taxon>
        <taxon>Metazoa</taxon>
        <taxon>Chordata</taxon>
        <taxon>Craniata</taxon>
        <taxon>Vertebrata</taxon>
        <taxon>Euteleostomi</taxon>
        <taxon>Actinopterygii</taxon>
        <taxon>Neopterygii</taxon>
        <taxon>Teleostei</taxon>
        <taxon>Anguilliformes</taxon>
        <taxon>Anguillidae</taxon>
        <taxon>Anguilla</taxon>
    </lineage>
</organism>
<reference evidence="1" key="1">
    <citation type="submission" date="2014-11" db="EMBL/GenBank/DDBJ databases">
        <authorList>
            <person name="Amaro Gonzalez C."/>
        </authorList>
    </citation>
    <scope>NUCLEOTIDE SEQUENCE</scope>
</reference>
<evidence type="ECO:0000313" key="1">
    <source>
        <dbReference type="EMBL" id="JAH27738.1"/>
    </source>
</evidence>